<protein>
    <submittedName>
        <fullName evidence="1">Purine nucleoside phosphorylase</fullName>
        <ecNumber evidence="1">2.4.2.1</ecNumber>
    </submittedName>
</protein>
<sequence length="207" mass="22066">MDSPANRPFLPFAKGAFLLKSAPFLFPLTPDYGHWFSWLMEHPAKILVSACLLGQPVRYDGSAKTLAHTHLERWQKEGRIIALCPERAAGLPTPRPAAEIADRENGLAVLEGKGRVMDNTGADVTAAFVAGAQAALALAQANQCQFALLIDGSPSCGSLSVYDGSFTGHKHAGEGVTAALLRQHGVEVFAHTEIDALHTRLQASTLS</sequence>
<dbReference type="Proteomes" id="UP000029448">
    <property type="component" value="Unassembled WGS sequence"/>
</dbReference>
<proteinExistence type="predicted"/>
<reference evidence="1 2" key="1">
    <citation type="submission" date="2014-06" db="EMBL/GenBank/DDBJ databases">
        <title>Functional and comparative genomic analyses of the Drosophila gut microbiota identify candidate symbiosis factors.</title>
        <authorList>
            <person name="Newell P.D."/>
            <person name="Chaston J.M."/>
            <person name="Douglas A.E."/>
        </authorList>
    </citation>
    <scope>NUCLEOTIDE SEQUENCE [LARGE SCALE GENOMIC DNA]</scope>
    <source>
        <strain evidence="1 2">DmCS_006</strain>
    </source>
</reference>
<dbReference type="PANTHER" id="PTHR30087:SF1">
    <property type="entry name" value="HYPOTHETICAL CYTOSOLIC PROTEIN"/>
    <property type="match status" value="1"/>
</dbReference>
<dbReference type="EC" id="2.4.2.1" evidence="1"/>
<keyword evidence="2" id="KW-1185">Reference proteome</keyword>
<comment type="caution">
    <text evidence="1">The sequence shown here is derived from an EMBL/GenBank/DDBJ whole genome shotgun (WGS) entry which is preliminary data.</text>
</comment>
<keyword evidence="1" id="KW-0808">Transferase</keyword>
<dbReference type="STRING" id="104102.AtDm6_3494"/>
<dbReference type="AlphaFoldDB" id="A0A094YFC2"/>
<evidence type="ECO:0000313" key="2">
    <source>
        <dbReference type="Proteomes" id="UP000029448"/>
    </source>
</evidence>
<evidence type="ECO:0000313" key="1">
    <source>
        <dbReference type="EMBL" id="KGB20715.1"/>
    </source>
</evidence>
<organism evidence="1 2">
    <name type="scientific">Acetobacter tropicalis</name>
    <dbReference type="NCBI Taxonomy" id="104102"/>
    <lineage>
        <taxon>Bacteria</taxon>
        <taxon>Pseudomonadati</taxon>
        <taxon>Pseudomonadota</taxon>
        <taxon>Alphaproteobacteria</taxon>
        <taxon>Acetobacterales</taxon>
        <taxon>Acetobacteraceae</taxon>
        <taxon>Acetobacter</taxon>
    </lineage>
</organism>
<name>A0A094YFC2_9PROT</name>
<accession>A0A094YFC2</accession>
<dbReference type="GO" id="GO:0004731">
    <property type="term" value="F:purine-nucleoside phosphorylase activity"/>
    <property type="evidence" value="ECO:0007669"/>
    <property type="project" value="UniProtKB-EC"/>
</dbReference>
<dbReference type="PATRIC" id="fig|104102.7.peg.3441"/>
<dbReference type="PANTHER" id="PTHR30087">
    <property type="entry name" value="INNER MEMBRANE PROTEIN"/>
    <property type="match status" value="1"/>
</dbReference>
<keyword evidence="1" id="KW-0328">Glycosyltransferase</keyword>
<dbReference type="InterPro" id="IPR007553">
    <property type="entry name" value="2-thiour_desulf"/>
</dbReference>
<dbReference type="EMBL" id="JOKM01000122">
    <property type="protein sequence ID" value="KGB20715.1"/>
    <property type="molecule type" value="Genomic_DNA"/>
</dbReference>
<dbReference type="Pfam" id="PF04463">
    <property type="entry name" value="2-thiour_desulf"/>
    <property type="match status" value="1"/>
</dbReference>
<gene>
    <name evidence="1" type="ORF">AtDm6_3494</name>
</gene>